<name>A0A9P4T8A5_CURKU</name>
<dbReference type="GO" id="GO:0016559">
    <property type="term" value="P:peroxisome fission"/>
    <property type="evidence" value="ECO:0007669"/>
    <property type="project" value="InterPro"/>
</dbReference>
<dbReference type="GO" id="GO:0005778">
    <property type="term" value="C:peroxisomal membrane"/>
    <property type="evidence" value="ECO:0007669"/>
    <property type="project" value="UniProtKB-SubCell"/>
</dbReference>
<keyword evidence="2" id="KW-0472">Membrane</keyword>
<gene>
    <name evidence="6" type="ORF">E8E13_003555</name>
</gene>
<accession>A0A9P4T8A5</accession>
<evidence type="ECO:0000313" key="6">
    <source>
        <dbReference type="EMBL" id="KAF2997100.1"/>
    </source>
</evidence>
<evidence type="ECO:0000256" key="2">
    <source>
        <dbReference type="ARBA" id="ARBA00023136"/>
    </source>
</evidence>
<evidence type="ECO:0008006" key="8">
    <source>
        <dbReference type="Google" id="ProtNLM"/>
    </source>
</evidence>
<keyword evidence="7" id="KW-1185">Reference proteome</keyword>
<sequence length="338" mass="37158">MEDSHPNSTTIPSSDSAPVAPQSQPNTPRPPPPSPTLLQKLRYLIARRLQNAATSTDRNLLRLSALLSTPTGIDVVLCTTGYTLTLVYALGQQVLEKQLATVASNLASKAADVMMPGETLIADLPASASTKLLAQTVGSSKAIADVIADYRIFVRMWGMLGLYTWARDTYLAPLPKEAPRKERLLRGTTWAAIASCVLFQVLENGAYASSKGMLTSAAWSGEVGKKRETLWWVWSSRFWAAYVGCEIVRLLIERAYYEPLVEKIGDGEKEDKLRAEQEKREHHNKSFTWWKDLVSNIAYAPMTLHWSVEAGLMSDVQVGVCGMIAGGAMLADAWRKTA</sequence>
<dbReference type="Proteomes" id="UP000801428">
    <property type="component" value="Unassembled WGS sequence"/>
</dbReference>
<dbReference type="Pfam" id="PF05648">
    <property type="entry name" value="PEX11"/>
    <property type="match status" value="1"/>
</dbReference>
<evidence type="ECO:0000313" key="7">
    <source>
        <dbReference type="Proteomes" id="UP000801428"/>
    </source>
</evidence>
<keyword evidence="3" id="KW-0576">Peroxisome</keyword>
<reference evidence="6" key="1">
    <citation type="submission" date="2019-04" db="EMBL/GenBank/DDBJ databases">
        <title>Sequencing of skin fungus with MAO and IRED activity.</title>
        <authorList>
            <person name="Marsaioli A.J."/>
            <person name="Bonatto J.M.C."/>
            <person name="Reis Junior O."/>
        </authorList>
    </citation>
    <scope>NUCLEOTIDE SEQUENCE</scope>
    <source>
        <strain evidence="6">30M1</strain>
    </source>
</reference>
<evidence type="ECO:0000256" key="3">
    <source>
        <dbReference type="ARBA" id="ARBA00023140"/>
    </source>
</evidence>
<keyword evidence="1" id="KW-0962">Peroxisome biogenesis</keyword>
<evidence type="ECO:0000256" key="5">
    <source>
        <dbReference type="SAM" id="MobiDB-lite"/>
    </source>
</evidence>
<dbReference type="PANTHER" id="PTHR12652">
    <property type="entry name" value="PEROXISOMAL BIOGENESIS FACTOR 11"/>
    <property type="match status" value="1"/>
</dbReference>
<feature type="region of interest" description="Disordered" evidence="5">
    <location>
        <begin position="1"/>
        <end position="35"/>
    </location>
</feature>
<dbReference type="AlphaFoldDB" id="A0A9P4T8A5"/>
<evidence type="ECO:0000256" key="1">
    <source>
        <dbReference type="ARBA" id="ARBA00022593"/>
    </source>
</evidence>
<protein>
    <recommendedName>
        <fullName evidence="8">Peroxin 11C</fullName>
    </recommendedName>
</protein>
<dbReference type="EMBL" id="SWKU01000024">
    <property type="protein sequence ID" value="KAF2997100.1"/>
    <property type="molecule type" value="Genomic_DNA"/>
</dbReference>
<organism evidence="6 7">
    <name type="scientific">Curvularia kusanoi</name>
    <name type="common">Cochliobolus kusanoi</name>
    <dbReference type="NCBI Taxonomy" id="90978"/>
    <lineage>
        <taxon>Eukaryota</taxon>
        <taxon>Fungi</taxon>
        <taxon>Dikarya</taxon>
        <taxon>Ascomycota</taxon>
        <taxon>Pezizomycotina</taxon>
        <taxon>Dothideomycetes</taxon>
        <taxon>Pleosporomycetidae</taxon>
        <taxon>Pleosporales</taxon>
        <taxon>Pleosporineae</taxon>
        <taxon>Pleosporaceae</taxon>
        <taxon>Curvularia</taxon>
    </lineage>
</organism>
<dbReference type="InterPro" id="IPR008733">
    <property type="entry name" value="PEX11"/>
</dbReference>
<comment type="caution">
    <text evidence="6">The sequence shown here is derived from an EMBL/GenBank/DDBJ whole genome shotgun (WGS) entry which is preliminary data.</text>
</comment>
<dbReference type="PANTHER" id="PTHR12652:SF25">
    <property type="entry name" value="MICROBODY (PEROXISOME) PROLIFERATION PROTEIN PEROXIN 11C (EUROFUNG)"/>
    <property type="match status" value="1"/>
</dbReference>
<proteinExistence type="predicted"/>
<comment type="subcellular location">
    <subcellularLocation>
        <location evidence="4">Peroxisome membrane</location>
    </subcellularLocation>
</comment>
<dbReference type="OrthoDB" id="10005898at2759"/>
<evidence type="ECO:0000256" key="4">
    <source>
        <dbReference type="ARBA" id="ARBA00046271"/>
    </source>
</evidence>
<feature type="compositionally biased region" description="Polar residues" evidence="5">
    <location>
        <begin position="1"/>
        <end position="16"/>
    </location>
</feature>